<evidence type="ECO:0000313" key="2">
    <source>
        <dbReference type="Proteomes" id="UP001181693"/>
    </source>
</evidence>
<evidence type="ECO:0000313" key="1">
    <source>
        <dbReference type="EMBL" id="DBA13607.1"/>
    </source>
</evidence>
<protein>
    <submittedName>
        <fullName evidence="1">Uncharacterized protein</fullName>
    </submittedName>
</protein>
<reference evidence="1" key="1">
    <citation type="thesis" date="2020" institute="ProQuest LLC" country="789 East Eisenhower Parkway, Ann Arbor, MI, USA">
        <title>Comparative Genomics and Chromosome Evolution.</title>
        <authorList>
            <person name="Mudd A.B."/>
        </authorList>
    </citation>
    <scope>NUCLEOTIDE SEQUENCE</scope>
    <source>
        <strain evidence="1">1538</strain>
        <tissue evidence="1">Blood</tissue>
    </source>
</reference>
<sequence length="99" mass="11663">MASTHVLPQDLYMSNMLKAVKIRERTKQDIVKPSNGIIHHLRSMHRCTIELFMICHFCTKFREILQKSLFDRSMQVALESHKRLNACKEVKKLVPLRTN</sequence>
<comment type="caution">
    <text evidence="1">The sequence shown here is derived from an EMBL/GenBank/DDBJ whole genome shotgun (WGS) entry which is preliminary data.</text>
</comment>
<dbReference type="AlphaFoldDB" id="A0AAV2ZNZ7"/>
<dbReference type="Proteomes" id="UP001181693">
    <property type="component" value="Unassembled WGS sequence"/>
</dbReference>
<keyword evidence="2" id="KW-1185">Reference proteome</keyword>
<dbReference type="EMBL" id="DYDO01000225">
    <property type="protein sequence ID" value="DBA13607.1"/>
    <property type="molecule type" value="Genomic_DNA"/>
</dbReference>
<name>A0AAV2ZNZ7_PYXAD</name>
<organism evidence="1 2">
    <name type="scientific">Pyxicephalus adspersus</name>
    <name type="common">African bullfrog</name>
    <dbReference type="NCBI Taxonomy" id="30357"/>
    <lineage>
        <taxon>Eukaryota</taxon>
        <taxon>Metazoa</taxon>
        <taxon>Chordata</taxon>
        <taxon>Craniata</taxon>
        <taxon>Vertebrata</taxon>
        <taxon>Euteleostomi</taxon>
        <taxon>Amphibia</taxon>
        <taxon>Batrachia</taxon>
        <taxon>Anura</taxon>
        <taxon>Neobatrachia</taxon>
        <taxon>Ranoidea</taxon>
        <taxon>Pyxicephalidae</taxon>
        <taxon>Pyxicephalinae</taxon>
        <taxon>Pyxicephalus</taxon>
    </lineage>
</organism>
<feature type="non-terminal residue" evidence="1">
    <location>
        <position position="99"/>
    </location>
</feature>
<proteinExistence type="predicted"/>
<gene>
    <name evidence="1" type="ORF">GDO54_018501</name>
</gene>
<accession>A0AAV2ZNZ7</accession>